<evidence type="ECO:0000313" key="5">
    <source>
        <dbReference type="Proteomes" id="UP000549052"/>
    </source>
</evidence>
<dbReference type="Gene3D" id="2.60.120.260">
    <property type="entry name" value="Galactose-binding domain-like"/>
    <property type="match status" value="1"/>
</dbReference>
<sequence length="1517" mass="165694">MNAHVNVRNIFGSKSGGGGGGKKGGGSSDAKNTLQSKARARLVEVYSEGPCEGLVDGLKSIYFDQTAVTAPNGEQNMKGITFEERKGTPDQTHVTGSPYVETPEQVEAQVTFNNGPIVRTIVEENADAVRVIVRIPSLFRQTDEGMKTNSVSYAVDVRPFDGAWTEKVVNKIEKEKTISAYQIAHRIDLPINGSPWDIRVRRITPDSDDEKIQNETWFDSYVVLVEGKFTYPNSAFVFMDIDAELFGSSIPARSYHVRGLKVNVPSNYDPITRTYAGVWNGTFKIAWTSNPAWVFYDLLINDRYGLGEFIDPNGIDKWGLYQIARYCDENVFSGYKTAQGVKIMGPRYQFNGVINSRKEAFEVLRDVAATFRGMSFWNVNQIFAVADLPSDPQKLVSPANVINGDFTYSGTAISARHSVAIVNWNDPNDFYRPATEVVINDEMLKKYGWKETKYQATGCTNRGQAHRIGRWILDVEQNETETVNYECSFDHIDVRPFDIIAIADPRKAAYRNGGRLAGVDISGTKITFDAPFQFIAGETHYLSAVLPDGNVVTKQVGAWTEVTDGHALGATLTTPFSPLPIVGAMWAIASASARPRQYRVLNIEESDKNKFKITALFHDPNKYARVEDETLLEPIRYTRPPNSIKAPTNLKAQQSRSYENGAPKNRILFGWTPADDFMATRYRVYASTPDGKIDFGETAQTSIDVDNVVDGLYIFAVEALGYNGLRSQPAVLEFHAEGFGASEMPSIENLVLANGVSGTFPGSRVELTWDNKFPGSTAANNPFFLRNNVKVYDATKTPEALLRNEVVLVPSYTYDIDKNMADTSALGRIPARRLRFEVTVSDVFERTSLPKTITVENPAPGVAVVQVQAGFAQIYVSWQPNFDLDYAGTAVWLEKNSGYNPQETEPKFSGRGGAYVFKTDETVPFYVRVGHYDSFSRIPENVSSEFMITPLSLDLDTEPPAVPSGLTLTSRVDTVEGVAQRVLLQATWNAAEEKDFAYYDVRIREGQGNYVSMTTAENRYEWSVKPETEYTVTVRGVDMLGNQSTYAGTATHKTIECDEIADLINGGSTSINPGKIRISGNTYLSDWRKGGDETRIDGGELSANTVRANTLEIGLRNLVFEGLTFEHNKPAANQVSWTSGVIRYPGDDGNIASRTVVAGIATWTSGSLYLIWLKGATEITTTTVVATAYASNAVVLAVYRGNTDLVTDAGKTIIDGSNIKTGTIDAQQIKAKAIKSDLIDAGAINTGHLQSGSITAETLAVGTGGNWLDNSDMSAGLANWVKIDGTGGVASVLSIRTDTYAPVGGALEVVVANGVTDSTYYTDVYAANVDGSIRDFPVEPGQKYEFSVYALNHRSTAQIYMQFKDADNNHIAYAASSVFPSDDINPLKNLANYKRVFVIATAPAGAVRMTVRLRKGATLTSTSSYMWMTRAKLAKAEVNQTGPSPWAVGGSTKIGAGHIETSSLSAISANLGAITAGSLNINNRFIVDGAGNTTIRSATSGARLEMTSSYILMVDGT</sequence>
<feature type="compositionally biased region" description="Gly residues" evidence="1">
    <location>
        <begin position="14"/>
        <end position="27"/>
    </location>
</feature>
<dbReference type="Pfam" id="PF24801">
    <property type="entry name" value="FNIII-A_GpJ"/>
    <property type="match status" value="1"/>
</dbReference>
<feature type="region of interest" description="Disordered" evidence="1">
    <location>
        <begin position="1"/>
        <end position="33"/>
    </location>
</feature>
<feature type="domain" description="Tip attachment protein J" evidence="2">
    <location>
        <begin position="357"/>
        <end position="508"/>
    </location>
</feature>
<keyword evidence="5" id="KW-1185">Reference proteome</keyword>
<evidence type="ECO:0000313" key="4">
    <source>
        <dbReference type="EMBL" id="MBA8881736.1"/>
    </source>
</evidence>
<proteinExistence type="predicted"/>
<accession>A0A839EWQ5</accession>
<organism evidence="4 5">
    <name type="scientific">Phyllobacterium myrsinacearum</name>
    <dbReference type="NCBI Taxonomy" id="28101"/>
    <lineage>
        <taxon>Bacteria</taxon>
        <taxon>Pseudomonadati</taxon>
        <taxon>Pseudomonadota</taxon>
        <taxon>Alphaproteobacteria</taxon>
        <taxon>Hyphomicrobiales</taxon>
        <taxon>Phyllobacteriaceae</taxon>
        <taxon>Phyllobacterium</taxon>
    </lineage>
</organism>
<dbReference type="InterPro" id="IPR013783">
    <property type="entry name" value="Ig-like_fold"/>
</dbReference>
<gene>
    <name evidence="4" type="ORF">FHW16_005481</name>
</gene>
<name>A0A839EWQ5_9HYPH</name>
<dbReference type="Pfam" id="PF13550">
    <property type="entry name" value="Phage-tail_3"/>
    <property type="match status" value="1"/>
</dbReference>
<comment type="caution">
    <text evidence="4">The sequence shown here is derived from an EMBL/GenBank/DDBJ whole genome shotgun (WGS) entry which is preliminary data.</text>
</comment>
<evidence type="ECO:0000256" key="1">
    <source>
        <dbReference type="SAM" id="MobiDB-lite"/>
    </source>
</evidence>
<dbReference type="InterPro" id="IPR053171">
    <property type="entry name" value="Viral_Tip_Attach_Protein"/>
</dbReference>
<dbReference type="PANTHER" id="PTHR36251">
    <property type="entry name" value="FELS-1 PROPHAGE HOST SPECIFICITY PROTEIN-RELATED"/>
    <property type="match status" value="1"/>
</dbReference>
<evidence type="ECO:0000259" key="3">
    <source>
        <dbReference type="Pfam" id="PF24801"/>
    </source>
</evidence>
<dbReference type="InterPro" id="IPR032876">
    <property type="entry name" value="J_dom"/>
</dbReference>
<protein>
    <submittedName>
        <fullName evidence="4">Putative phage tail protein</fullName>
    </submittedName>
</protein>
<evidence type="ECO:0000259" key="2">
    <source>
        <dbReference type="Pfam" id="PF13550"/>
    </source>
</evidence>
<dbReference type="Gene3D" id="2.60.40.10">
    <property type="entry name" value="Immunoglobulins"/>
    <property type="match status" value="1"/>
</dbReference>
<reference evidence="4 5" key="1">
    <citation type="submission" date="2020-07" db="EMBL/GenBank/DDBJ databases">
        <title>Genomic Encyclopedia of Type Strains, Phase IV (KMG-V): Genome sequencing to study the core and pangenomes of soil and plant-associated prokaryotes.</title>
        <authorList>
            <person name="Whitman W."/>
        </authorList>
    </citation>
    <scope>NUCLEOTIDE SEQUENCE [LARGE SCALE GENOMIC DNA]</scope>
    <source>
        <strain evidence="4 5">AN3</strain>
    </source>
</reference>
<dbReference type="Proteomes" id="UP000549052">
    <property type="component" value="Unassembled WGS sequence"/>
</dbReference>
<dbReference type="EMBL" id="JACGXN010000016">
    <property type="protein sequence ID" value="MBA8881736.1"/>
    <property type="molecule type" value="Genomic_DNA"/>
</dbReference>
<dbReference type="PANTHER" id="PTHR36251:SF2">
    <property type="entry name" value="GIFSY-2 PROPHAGE HOST SPECIFICITY PROTEIN J, PHAGE LAMBDA"/>
    <property type="match status" value="1"/>
</dbReference>
<dbReference type="InterPro" id="IPR055385">
    <property type="entry name" value="GpJ_HDII-ins2"/>
</dbReference>
<feature type="domain" description="Tip attachment protein J HDII-ins2" evidence="3">
    <location>
        <begin position="100"/>
        <end position="224"/>
    </location>
</feature>
<dbReference type="RefSeq" id="WP_182552283.1">
    <property type="nucleotide sequence ID" value="NZ_JACGXN010000016.1"/>
</dbReference>